<dbReference type="InterPro" id="IPR027417">
    <property type="entry name" value="P-loop_NTPase"/>
</dbReference>
<accession>A0ABT3TIZ1</accession>
<feature type="domain" description="ABC transporter" evidence="4">
    <location>
        <begin position="11"/>
        <end position="236"/>
    </location>
</feature>
<evidence type="ECO:0000259" key="4">
    <source>
        <dbReference type="PROSITE" id="PS50893"/>
    </source>
</evidence>
<evidence type="ECO:0000313" key="6">
    <source>
        <dbReference type="Proteomes" id="UP001143362"/>
    </source>
</evidence>
<evidence type="ECO:0000313" key="5">
    <source>
        <dbReference type="EMBL" id="MCX2981736.1"/>
    </source>
</evidence>
<dbReference type="Pfam" id="PF00005">
    <property type="entry name" value="ABC_tran"/>
    <property type="match status" value="1"/>
</dbReference>
<dbReference type="SMART" id="SM00382">
    <property type="entry name" value="AAA"/>
    <property type="match status" value="1"/>
</dbReference>
<dbReference type="PANTHER" id="PTHR42939">
    <property type="entry name" value="ABC TRANSPORTER ATP-BINDING PROTEIN ALBC-RELATED"/>
    <property type="match status" value="1"/>
</dbReference>
<evidence type="ECO:0000256" key="2">
    <source>
        <dbReference type="ARBA" id="ARBA00022741"/>
    </source>
</evidence>
<dbReference type="InterPro" id="IPR003439">
    <property type="entry name" value="ABC_transporter-like_ATP-bd"/>
</dbReference>
<dbReference type="SUPFAM" id="SSF52540">
    <property type="entry name" value="P-loop containing nucleoside triphosphate hydrolases"/>
    <property type="match status" value="1"/>
</dbReference>
<dbReference type="GO" id="GO:0005524">
    <property type="term" value="F:ATP binding"/>
    <property type="evidence" value="ECO:0007669"/>
    <property type="project" value="UniProtKB-KW"/>
</dbReference>
<keyword evidence="3 5" id="KW-0067">ATP-binding</keyword>
<dbReference type="InterPro" id="IPR003593">
    <property type="entry name" value="AAA+_ATPase"/>
</dbReference>
<sequence>MNQEFGTNAVVEARSLQRHFGSVRAVDGVDLTLKPGSITGLVGPNGAGKTTLLRCLLGLERSRGDLLVMQRDPRRQRHRVQEQVCFIADTAVLPRWMRVHQLLDYTASVHPRFDRSRAEAILADTNIAPQTQIRTLSKGMTVQLHLALVLAIDAKLLILDEPTLGLDILFRKRFFDQLLRDYHHDQRTIVISTHHIEEVESILTDVVFMDAGKVILNQPLAALAERYIEIEVTTEQLELARQRAPISERATTAGTVLMFEDGDAEELAALGRLRAPEIADIFLAKLGMGKSQ</sequence>
<keyword evidence="6" id="KW-1185">Reference proteome</keyword>
<name>A0ABT3TIZ1_9GAMM</name>
<evidence type="ECO:0000256" key="3">
    <source>
        <dbReference type="ARBA" id="ARBA00022840"/>
    </source>
</evidence>
<keyword evidence="2" id="KW-0547">Nucleotide-binding</keyword>
<dbReference type="Gene3D" id="3.40.50.300">
    <property type="entry name" value="P-loop containing nucleotide triphosphate hydrolases"/>
    <property type="match status" value="1"/>
</dbReference>
<reference evidence="5" key="1">
    <citation type="submission" date="2019-02" db="EMBL/GenBank/DDBJ databases">
        <authorList>
            <person name="Li S.-H."/>
        </authorList>
    </citation>
    <scope>NUCLEOTIDE SEQUENCE</scope>
    <source>
        <strain evidence="5">IMCC14734</strain>
    </source>
</reference>
<proteinExistence type="predicted"/>
<keyword evidence="1" id="KW-0813">Transport</keyword>
<organism evidence="5 6">
    <name type="scientific">Candidatus Litorirhabdus singularis</name>
    <dbReference type="NCBI Taxonomy" id="2518993"/>
    <lineage>
        <taxon>Bacteria</taxon>
        <taxon>Pseudomonadati</taxon>
        <taxon>Pseudomonadota</taxon>
        <taxon>Gammaproteobacteria</taxon>
        <taxon>Cellvibrionales</taxon>
        <taxon>Halieaceae</taxon>
        <taxon>Candidatus Litorirhabdus</taxon>
    </lineage>
</organism>
<gene>
    <name evidence="5" type="ORF">EYC98_12790</name>
</gene>
<evidence type="ECO:0000256" key="1">
    <source>
        <dbReference type="ARBA" id="ARBA00022448"/>
    </source>
</evidence>
<dbReference type="CDD" id="cd03230">
    <property type="entry name" value="ABC_DR_subfamily_A"/>
    <property type="match status" value="1"/>
</dbReference>
<dbReference type="EMBL" id="SHNN01000002">
    <property type="protein sequence ID" value="MCX2981736.1"/>
    <property type="molecule type" value="Genomic_DNA"/>
</dbReference>
<dbReference type="PROSITE" id="PS50893">
    <property type="entry name" value="ABC_TRANSPORTER_2"/>
    <property type="match status" value="1"/>
</dbReference>
<dbReference type="PANTHER" id="PTHR42939:SF1">
    <property type="entry name" value="ABC TRANSPORTER ATP-BINDING PROTEIN ALBC-RELATED"/>
    <property type="match status" value="1"/>
</dbReference>
<dbReference type="Proteomes" id="UP001143362">
    <property type="component" value="Unassembled WGS sequence"/>
</dbReference>
<comment type="caution">
    <text evidence="5">The sequence shown here is derived from an EMBL/GenBank/DDBJ whole genome shotgun (WGS) entry which is preliminary data.</text>
</comment>
<protein>
    <submittedName>
        <fullName evidence="5">ABC transporter ATP-binding protein</fullName>
    </submittedName>
</protein>
<dbReference type="InterPro" id="IPR051782">
    <property type="entry name" value="ABC_Transporter_VariousFunc"/>
</dbReference>